<gene>
    <name evidence="3 4" type="primary">tusB</name>
    <name evidence="4" type="ORF">D9V73_02480</name>
</gene>
<protein>
    <recommendedName>
        <fullName evidence="3">Protein TusB</fullName>
    </recommendedName>
    <alternativeName>
        <fullName evidence="3">tRNA 2-thiouridine synthesizing protein B</fullName>
    </alternativeName>
</protein>
<comment type="similarity">
    <text evidence="3">Belongs to the DsrH/TusB family.</text>
</comment>
<dbReference type="InterPro" id="IPR007215">
    <property type="entry name" value="Sulphur_relay_TusB/DsrH"/>
</dbReference>
<dbReference type="InterPro" id="IPR027396">
    <property type="entry name" value="DsrEFH-like"/>
</dbReference>
<reference evidence="4 5" key="1">
    <citation type="submission" date="2018-10" db="EMBL/GenBank/DDBJ databases">
        <title>Comparative functional genomics of the obligate endosymbiont Buchnera aphidicola.</title>
        <authorList>
            <person name="Chong R.A."/>
        </authorList>
    </citation>
    <scope>NUCLEOTIDE SEQUENCE [LARGE SCALE GENOMIC DNA]</scope>
    <source>
        <strain evidence="4 5">Mrh</strain>
    </source>
</reference>
<evidence type="ECO:0000313" key="5">
    <source>
        <dbReference type="Proteomes" id="UP000298566"/>
    </source>
</evidence>
<dbReference type="GO" id="GO:0002143">
    <property type="term" value="P:tRNA wobble position uridine thiolation"/>
    <property type="evidence" value="ECO:0007669"/>
    <property type="project" value="InterPro"/>
</dbReference>
<dbReference type="Pfam" id="PF04077">
    <property type="entry name" value="DsrH"/>
    <property type="match status" value="1"/>
</dbReference>
<evidence type="ECO:0000313" key="4">
    <source>
        <dbReference type="EMBL" id="QCI23486.1"/>
    </source>
</evidence>
<accession>A0A4D6Y1W1</accession>
<dbReference type="GO" id="GO:0016740">
    <property type="term" value="F:transferase activity"/>
    <property type="evidence" value="ECO:0007669"/>
    <property type="project" value="UniProtKB-KW"/>
</dbReference>
<dbReference type="AlphaFoldDB" id="A0A4D6Y1W1"/>
<dbReference type="InterPro" id="IPR023526">
    <property type="entry name" value="Sulphur_relay_TusB"/>
</dbReference>
<dbReference type="SUPFAM" id="SSF75169">
    <property type="entry name" value="DsrEFH-like"/>
    <property type="match status" value="1"/>
</dbReference>
<dbReference type="Proteomes" id="UP000298566">
    <property type="component" value="Chromosome"/>
</dbReference>
<keyword evidence="2 3" id="KW-0819">tRNA processing</keyword>
<organism evidence="4 5">
    <name type="scientific">Buchnera aphidicola subsp. Melaphis rhois</name>
    <dbReference type="NCBI Taxonomy" id="118103"/>
    <lineage>
        <taxon>Bacteria</taxon>
        <taxon>Pseudomonadati</taxon>
        <taxon>Pseudomonadota</taxon>
        <taxon>Gammaproteobacteria</taxon>
        <taxon>Enterobacterales</taxon>
        <taxon>Erwiniaceae</taxon>
        <taxon>Buchnera</taxon>
    </lineage>
</organism>
<name>A0A4D6Y1W1_BUCMH</name>
<comment type="subunit">
    <text evidence="3">Heterohexamer, formed by a dimer of trimers. The hexameric TusBCD complex contains 2 copies each of TusB, TusC and TusD. The TusBCD complex interacts with TusE.</text>
</comment>
<dbReference type="Gene3D" id="3.40.1260.10">
    <property type="entry name" value="DsrEFH-like"/>
    <property type="match status" value="1"/>
</dbReference>
<dbReference type="NCBIfam" id="NF010035">
    <property type="entry name" value="PRK13510.1"/>
    <property type="match status" value="1"/>
</dbReference>
<evidence type="ECO:0000256" key="1">
    <source>
        <dbReference type="ARBA" id="ARBA00022490"/>
    </source>
</evidence>
<keyword evidence="4" id="KW-0808">Transferase</keyword>
<sequence length="95" mass="11165">MLHILMRSPFEINMILLIDLLRSNDDVVVLQDSVILSVNDNIFLKKLLSIPIVLYAIKQDVYARGIQKIISYKVNVIDYVQFVYLTKKHKKQMSW</sequence>
<keyword evidence="1 3" id="KW-0963">Cytoplasm</keyword>
<dbReference type="OrthoDB" id="9795117at2"/>
<evidence type="ECO:0000256" key="2">
    <source>
        <dbReference type="ARBA" id="ARBA00022694"/>
    </source>
</evidence>
<dbReference type="GO" id="GO:1990228">
    <property type="term" value="C:sulfurtransferase complex"/>
    <property type="evidence" value="ECO:0007669"/>
    <property type="project" value="TreeGrafter"/>
</dbReference>
<proteinExistence type="inferred from homology"/>
<dbReference type="NCBIfam" id="TIGR03011">
    <property type="entry name" value="sulf_tusB_dsrH"/>
    <property type="match status" value="1"/>
</dbReference>
<dbReference type="RefSeq" id="WP_158336698.1">
    <property type="nucleotide sequence ID" value="NZ_CP033004.1"/>
</dbReference>
<comment type="subcellular location">
    <subcellularLocation>
        <location evidence="3">Cytoplasm</location>
    </subcellularLocation>
</comment>
<dbReference type="EMBL" id="CP033004">
    <property type="protein sequence ID" value="QCI23486.1"/>
    <property type="molecule type" value="Genomic_DNA"/>
</dbReference>
<dbReference type="PANTHER" id="PTHR37526">
    <property type="entry name" value="PROTEIN TUSB"/>
    <property type="match status" value="1"/>
</dbReference>
<dbReference type="HAMAP" id="MF_01564">
    <property type="entry name" value="Thiourid_synth_B"/>
    <property type="match status" value="1"/>
</dbReference>
<comment type="function">
    <text evidence="3">Part of a sulfur-relay system required for 2-thiolation of 5-methylaminomethyl-2-thiouridine (mnm(5)s(2)U) at tRNA wobble positions.</text>
</comment>
<evidence type="ECO:0000256" key="3">
    <source>
        <dbReference type="HAMAP-Rule" id="MF_01564"/>
    </source>
</evidence>
<dbReference type="PANTHER" id="PTHR37526:SF1">
    <property type="entry name" value="PROTEIN TUSB"/>
    <property type="match status" value="1"/>
</dbReference>